<dbReference type="AlphaFoldDB" id="A0A7M7NDC9"/>
<feature type="transmembrane region" description="Helical" evidence="1">
    <location>
        <begin position="80"/>
        <end position="102"/>
    </location>
</feature>
<reference evidence="2" key="2">
    <citation type="submission" date="2021-01" db="UniProtKB">
        <authorList>
            <consortium name="EnsemblMetazoa"/>
        </authorList>
    </citation>
    <scope>IDENTIFICATION</scope>
</reference>
<dbReference type="GeneID" id="115921555"/>
<dbReference type="EnsemblMetazoa" id="XM_030979094">
    <property type="protein sequence ID" value="XP_030834954"/>
    <property type="gene ID" value="LOC115921555"/>
</dbReference>
<feature type="transmembrane region" description="Helical" evidence="1">
    <location>
        <begin position="48"/>
        <end position="68"/>
    </location>
</feature>
<organism evidence="2 3">
    <name type="scientific">Strongylocentrotus purpuratus</name>
    <name type="common">Purple sea urchin</name>
    <dbReference type="NCBI Taxonomy" id="7668"/>
    <lineage>
        <taxon>Eukaryota</taxon>
        <taxon>Metazoa</taxon>
        <taxon>Echinodermata</taxon>
        <taxon>Eleutherozoa</taxon>
        <taxon>Echinozoa</taxon>
        <taxon>Echinoidea</taxon>
        <taxon>Euechinoidea</taxon>
        <taxon>Echinacea</taxon>
        <taxon>Camarodonta</taxon>
        <taxon>Echinidea</taxon>
        <taxon>Strongylocentrotidae</taxon>
        <taxon>Strongylocentrotus</taxon>
    </lineage>
</organism>
<keyword evidence="1" id="KW-0812">Transmembrane</keyword>
<dbReference type="RefSeq" id="XP_030834954.1">
    <property type="nucleotide sequence ID" value="XM_030979094.1"/>
</dbReference>
<feature type="transmembrane region" description="Helical" evidence="1">
    <location>
        <begin position="23"/>
        <end position="41"/>
    </location>
</feature>
<proteinExistence type="predicted"/>
<keyword evidence="1" id="KW-1133">Transmembrane helix</keyword>
<protein>
    <submittedName>
        <fullName evidence="2">Uncharacterized protein</fullName>
    </submittedName>
</protein>
<dbReference type="OMA" id="CITADIF"/>
<name>A0A7M7NDC9_STRPU</name>
<keyword evidence="1" id="KW-0472">Membrane</keyword>
<dbReference type="Proteomes" id="UP000007110">
    <property type="component" value="Unassembled WGS sequence"/>
</dbReference>
<evidence type="ECO:0000313" key="2">
    <source>
        <dbReference type="EnsemblMetazoa" id="XP_030834954"/>
    </source>
</evidence>
<evidence type="ECO:0000256" key="1">
    <source>
        <dbReference type="SAM" id="Phobius"/>
    </source>
</evidence>
<reference evidence="3" key="1">
    <citation type="submission" date="2015-02" db="EMBL/GenBank/DDBJ databases">
        <title>Genome sequencing for Strongylocentrotus purpuratus.</title>
        <authorList>
            <person name="Murali S."/>
            <person name="Liu Y."/>
            <person name="Vee V."/>
            <person name="English A."/>
            <person name="Wang M."/>
            <person name="Skinner E."/>
            <person name="Han Y."/>
            <person name="Muzny D.M."/>
            <person name="Worley K.C."/>
            <person name="Gibbs R.A."/>
        </authorList>
    </citation>
    <scope>NUCLEOTIDE SEQUENCE</scope>
</reference>
<keyword evidence="3" id="KW-1185">Reference proteome</keyword>
<accession>A0A7M7NDC9</accession>
<evidence type="ECO:0000313" key="3">
    <source>
        <dbReference type="Proteomes" id="UP000007110"/>
    </source>
</evidence>
<sequence>MDSSPSGPVYHEISPMMLWLRRIYSGITIIMVALAMLFCLIKGKGDGTFYLLFVNLVISCVIISFLLWWYRTGDLSANKFWFIILVASVIIFQCITTDIFVFNHEQYYAPTTTAPPTAYTLVTPNKTTPTPAPPAFQNTMDSMFTQANVAAPPEG</sequence>